<dbReference type="InterPro" id="IPR027961">
    <property type="entry name" value="DUF4442"/>
</dbReference>
<keyword evidence="2" id="KW-1185">Reference proteome</keyword>
<evidence type="ECO:0008006" key="3">
    <source>
        <dbReference type="Google" id="ProtNLM"/>
    </source>
</evidence>
<dbReference type="Gene3D" id="3.10.129.10">
    <property type="entry name" value="Hotdog Thioesterase"/>
    <property type="match status" value="1"/>
</dbReference>
<proteinExistence type="predicted"/>
<dbReference type="EMBL" id="UESZ01000001">
    <property type="protein sequence ID" value="SSA34379.1"/>
    <property type="molecule type" value="Genomic_DNA"/>
</dbReference>
<dbReference type="InterPro" id="IPR029069">
    <property type="entry name" value="HotDog_dom_sf"/>
</dbReference>
<accession>A0A2Y8ZVU6</accession>
<sequence>MTAVYDAYRKACAKPFGRQAFSLAYMFKAPYFSTVRPWIQQMEPNRAVVRIRKRWHVQNHIGTVHALAIANAMEAAMGLVAEATIPADLRWLPRGIELDYLTKTPGDVTCTAQTDPADWAKEPPFDVPVRVTATLDDGTVVVRGVIPIYVSQIKTATEKAAQPA</sequence>
<dbReference type="RefSeq" id="WP_109684955.1">
    <property type="nucleotide sequence ID" value="NZ_QGDN01000001.1"/>
</dbReference>
<reference evidence="2" key="1">
    <citation type="submission" date="2016-10" db="EMBL/GenBank/DDBJ databases">
        <authorList>
            <person name="Varghese N."/>
            <person name="Submissions S."/>
        </authorList>
    </citation>
    <scope>NUCLEOTIDE SEQUENCE [LARGE SCALE GENOMIC DNA]</scope>
    <source>
        <strain evidence="2">DSM 22951</strain>
    </source>
</reference>
<dbReference type="Proteomes" id="UP000250028">
    <property type="component" value="Unassembled WGS sequence"/>
</dbReference>
<evidence type="ECO:0000313" key="2">
    <source>
        <dbReference type="Proteomes" id="UP000250028"/>
    </source>
</evidence>
<name>A0A2Y8ZVU6_9MICO</name>
<gene>
    <name evidence="1" type="ORF">SAMN04489750_1696</name>
</gene>
<protein>
    <recommendedName>
        <fullName evidence="3">Acyl-coenzyme A thioesterase PaaI, contains HGG motif</fullName>
    </recommendedName>
</protein>
<dbReference type="AlphaFoldDB" id="A0A2Y8ZVU6"/>
<dbReference type="OrthoDB" id="793353at2"/>
<dbReference type="Pfam" id="PF14539">
    <property type="entry name" value="DUF4442"/>
    <property type="match status" value="1"/>
</dbReference>
<organism evidence="1 2">
    <name type="scientific">Branchiibius hedensis</name>
    <dbReference type="NCBI Taxonomy" id="672460"/>
    <lineage>
        <taxon>Bacteria</taxon>
        <taxon>Bacillati</taxon>
        <taxon>Actinomycetota</taxon>
        <taxon>Actinomycetes</taxon>
        <taxon>Micrococcales</taxon>
        <taxon>Dermacoccaceae</taxon>
        <taxon>Branchiibius</taxon>
    </lineage>
</organism>
<dbReference type="SUPFAM" id="SSF54637">
    <property type="entry name" value="Thioesterase/thiol ester dehydrase-isomerase"/>
    <property type="match status" value="1"/>
</dbReference>
<evidence type="ECO:0000313" key="1">
    <source>
        <dbReference type="EMBL" id="SSA34379.1"/>
    </source>
</evidence>
<dbReference type="CDD" id="cd03443">
    <property type="entry name" value="PaaI_thioesterase"/>
    <property type="match status" value="1"/>
</dbReference>